<proteinExistence type="predicted"/>
<keyword evidence="3" id="KW-1185">Reference proteome</keyword>
<feature type="region of interest" description="Disordered" evidence="1">
    <location>
        <begin position="165"/>
        <end position="190"/>
    </location>
</feature>
<dbReference type="OrthoDB" id="4344543at2759"/>
<dbReference type="GeneID" id="34572979"/>
<evidence type="ECO:0000313" key="3">
    <source>
        <dbReference type="Proteomes" id="UP000177622"/>
    </source>
</evidence>
<feature type="compositionally biased region" description="Low complexity" evidence="1">
    <location>
        <begin position="176"/>
        <end position="188"/>
    </location>
</feature>
<accession>A0A1F5LRR3</accession>
<feature type="region of interest" description="Disordered" evidence="1">
    <location>
        <begin position="239"/>
        <end position="283"/>
    </location>
</feature>
<dbReference type="RefSeq" id="XP_022491323.1">
    <property type="nucleotide sequence ID" value="XM_022628245.1"/>
</dbReference>
<sequence length="305" mass="33169">MRFGLDKPGALPLLALIVFSLLTLVPSLSNIYNLKFADFSFYPGTSRQVPLLQDGATEIPPKAHSVNDHRKPWTLAGPHRSRVNLHSRTSRTGGAAAIPASETTAVANKSRISSIARESSFSFSRRARAFRTYFIQQFDDYQFLAPFSNRSSAAFANAYPTITLNEATPPTPNVDHTSTTSSSNHSTSYNMHETGLQLPVSLRKVCQQACHTAVEFGKRLALSGAEYAKSIFHVDEQKDVPTTLIRHPTPSPAHPEDQSNTPPALAQQKVGAEEATDAAAGRHSQELHGSCMAVVIGLVAGIMWF</sequence>
<protein>
    <submittedName>
        <fullName evidence="2">Uncharacterized protein</fullName>
    </submittedName>
</protein>
<gene>
    <name evidence="2" type="ORF">PENARI_c003G03544</name>
</gene>
<name>A0A1F5LRR3_PENAI</name>
<dbReference type="EMBL" id="LXJU01000003">
    <property type="protein sequence ID" value="OGE55894.1"/>
    <property type="molecule type" value="Genomic_DNA"/>
</dbReference>
<evidence type="ECO:0000256" key="1">
    <source>
        <dbReference type="SAM" id="MobiDB-lite"/>
    </source>
</evidence>
<dbReference type="AlphaFoldDB" id="A0A1F5LRR3"/>
<comment type="caution">
    <text evidence="2">The sequence shown here is derived from an EMBL/GenBank/DDBJ whole genome shotgun (WGS) entry which is preliminary data.</text>
</comment>
<reference evidence="2 3" key="1">
    <citation type="journal article" date="2016" name="Sci. Rep.">
        <title>Penicillium arizonense, a new, genome sequenced fungal species, reveals a high chemical diversity in secreted metabolites.</title>
        <authorList>
            <person name="Grijseels S."/>
            <person name="Nielsen J.C."/>
            <person name="Randelovic M."/>
            <person name="Nielsen J."/>
            <person name="Nielsen K.F."/>
            <person name="Workman M."/>
            <person name="Frisvad J.C."/>
        </authorList>
    </citation>
    <scope>NUCLEOTIDE SEQUENCE [LARGE SCALE GENOMIC DNA]</scope>
    <source>
        <strain evidence="2 3">CBS 141311</strain>
    </source>
</reference>
<evidence type="ECO:0000313" key="2">
    <source>
        <dbReference type="EMBL" id="OGE55894.1"/>
    </source>
</evidence>
<organism evidence="2 3">
    <name type="scientific">Penicillium arizonense</name>
    <dbReference type="NCBI Taxonomy" id="1835702"/>
    <lineage>
        <taxon>Eukaryota</taxon>
        <taxon>Fungi</taxon>
        <taxon>Dikarya</taxon>
        <taxon>Ascomycota</taxon>
        <taxon>Pezizomycotina</taxon>
        <taxon>Eurotiomycetes</taxon>
        <taxon>Eurotiomycetidae</taxon>
        <taxon>Eurotiales</taxon>
        <taxon>Aspergillaceae</taxon>
        <taxon>Penicillium</taxon>
    </lineage>
</organism>
<dbReference type="Proteomes" id="UP000177622">
    <property type="component" value="Unassembled WGS sequence"/>
</dbReference>